<keyword evidence="6" id="KW-1185">Reference proteome</keyword>
<dbReference type="InterPro" id="IPR003439">
    <property type="entry name" value="ABC_transporter-like_ATP-bd"/>
</dbReference>
<organism evidence="5 6">
    <name type="scientific">Clostridium fungisolvens</name>
    <dbReference type="NCBI Taxonomy" id="1604897"/>
    <lineage>
        <taxon>Bacteria</taxon>
        <taxon>Bacillati</taxon>
        <taxon>Bacillota</taxon>
        <taxon>Clostridia</taxon>
        <taxon>Eubacteriales</taxon>
        <taxon>Clostridiaceae</taxon>
        <taxon>Clostridium</taxon>
    </lineage>
</organism>
<dbReference type="InterPro" id="IPR027417">
    <property type="entry name" value="P-loop_NTPase"/>
</dbReference>
<keyword evidence="3 5" id="KW-0067">ATP-binding</keyword>
<evidence type="ECO:0000313" key="6">
    <source>
        <dbReference type="Proteomes" id="UP000580568"/>
    </source>
</evidence>
<reference evidence="5 6" key="1">
    <citation type="submission" date="2020-07" db="EMBL/GenBank/DDBJ databases">
        <title>A new beta-1,3-glucan-decomposing anaerobic bacterium isolated from anoxic soil subjected to biological soil disinfestation.</title>
        <authorList>
            <person name="Ueki A."/>
            <person name="Tonouchi A."/>
        </authorList>
    </citation>
    <scope>NUCLEOTIDE SEQUENCE [LARGE SCALE GENOMIC DNA]</scope>
    <source>
        <strain evidence="5 6">TW1</strain>
    </source>
</reference>
<dbReference type="SMART" id="SM00382">
    <property type="entry name" value="AAA"/>
    <property type="match status" value="1"/>
</dbReference>
<accession>A0A6V8SHJ2</accession>
<proteinExistence type="predicted"/>
<dbReference type="AlphaFoldDB" id="A0A6V8SHJ2"/>
<dbReference type="InterPro" id="IPR051782">
    <property type="entry name" value="ABC_Transporter_VariousFunc"/>
</dbReference>
<keyword evidence="1" id="KW-0813">Transport</keyword>
<evidence type="ECO:0000313" key="5">
    <source>
        <dbReference type="EMBL" id="GFP76637.1"/>
    </source>
</evidence>
<dbReference type="PANTHER" id="PTHR42939">
    <property type="entry name" value="ABC TRANSPORTER ATP-BINDING PROTEIN ALBC-RELATED"/>
    <property type="match status" value="1"/>
</dbReference>
<dbReference type="SUPFAM" id="SSF52540">
    <property type="entry name" value="P-loop containing nucleoside triphosphate hydrolases"/>
    <property type="match status" value="1"/>
</dbReference>
<feature type="domain" description="ABC transporter" evidence="4">
    <location>
        <begin position="5"/>
        <end position="230"/>
    </location>
</feature>
<dbReference type="RefSeq" id="WP_183278052.1">
    <property type="nucleotide sequence ID" value="NZ_BLZR01000001.1"/>
</dbReference>
<dbReference type="PANTHER" id="PTHR42939:SF3">
    <property type="entry name" value="ABC TRANSPORTER ATP-BINDING COMPONENT"/>
    <property type="match status" value="1"/>
</dbReference>
<dbReference type="Proteomes" id="UP000580568">
    <property type="component" value="Unassembled WGS sequence"/>
</dbReference>
<comment type="caution">
    <text evidence="5">The sequence shown here is derived from an EMBL/GenBank/DDBJ whole genome shotgun (WGS) entry which is preliminary data.</text>
</comment>
<sequence length="287" mass="32142">MSNALEVLNLHKTYNDFTLDSVSFSLPTGYIMGFVGQNGAGKTTTIRCILNMASKDGGEINIFGLDNVRDELAVKQKLAVVFDETFFVDTWRIKDVEKAIQGFYSGWDSNLYWEYIKRFKLSPKKQVKDLSRGMKMKLMLAVAMSHDAKLLILDEPTSGLDPVARDEFLEILREYIADGEKSVFFSTHITSDLEHIADYITLIDNGRIFYTGTMDDLLEHFSIIKGSKTDLTSDIKKKIIGLSVTSTGFTGMIPVSELKGLPRSIVIEPPTIDEILIYISKGGTSHE</sequence>
<dbReference type="GO" id="GO:0016887">
    <property type="term" value="F:ATP hydrolysis activity"/>
    <property type="evidence" value="ECO:0007669"/>
    <property type="project" value="InterPro"/>
</dbReference>
<evidence type="ECO:0000259" key="4">
    <source>
        <dbReference type="PROSITE" id="PS50893"/>
    </source>
</evidence>
<dbReference type="Pfam" id="PF00005">
    <property type="entry name" value="ABC_tran"/>
    <property type="match status" value="1"/>
</dbReference>
<dbReference type="GO" id="GO:0005524">
    <property type="term" value="F:ATP binding"/>
    <property type="evidence" value="ECO:0007669"/>
    <property type="project" value="UniProtKB-KW"/>
</dbReference>
<keyword evidence="2" id="KW-0547">Nucleotide-binding</keyword>
<evidence type="ECO:0000256" key="3">
    <source>
        <dbReference type="ARBA" id="ARBA00022840"/>
    </source>
</evidence>
<dbReference type="PROSITE" id="PS50893">
    <property type="entry name" value="ABC_TRANSPORTER_2"/>
    <property type="match status" value="1"/>
</dbReference>
<evidence type="ECO:0000256" key="2">
    <source>
        <dbReference type="ARBA" id="ARBA00022741"/>
    </source>
</evidence>
<dbReference type="InterPro" id="IPR003593">
    <property type="entry name" value="AAA+_ATPase"/>
</dbReference>
<dbReference type="EMBL" id="BLZR01000001">
    <property type="protein sequence ID" value="GFP76637.1"/>
    <property type="molecule type" value="Genomic_DNA"/>
</dbReference>
<evidence type="ECO:0000256" key="1">
    <source>
        <dbReference type="ARBA" id="ARBA00022448"/>
    </source>
</evidence>
<gene>
    <name evidence="5" type="ORF">bsdtw1_02740</name>
</gene>
<dbReference type="CDD" id="cd03230">
    <property type="entry name" value="ABC_DR_subfamily_A"/>
    <property type="match status" value="1"/>
</dbReference>
<dbReference type="Gene3D" id="3.40.50.300">
    <property type="entry name" value="P-loop containing nucleotide triphosphate hydrolases"/>
    <property type="match status" value="1"/>
</dbReference>
<protein>
    <submittedName>
        <fullName evidence="5">Multidrug efflux system ATP-binding protein</fullName>
    </submittedName>
</protein>
<name>A0A6V8SHJ2_9CLOT</name>